<dbReference type="Pfam" id="PF00486">
    <property type="entry name" value="Trans_reg_C"/>
    <property type="match status" value="1"/>
</dbReference>
<evidence type="ECO:0000313" key="8">
    <source>
        <dbReference type="EMBL" id="SEG04037.1"/>
    </source>
</evidence>
<sequence>MRLLVVEDDIILGESLTQRLRRSGQGVDLARSGAEAVSLIKLQPYDLVLLDLNLPGTSGEAVLNSLRRQNDTTPVLVLTARDQIEDRIQLLDAGADDYLTKPFDFGELEARMRALLRRNQGQARDEVSFGNVVLDRRACSLSVAGEPVELKSREFRLLEIFMNEPKRVWSKEALLEHIYSFDEHPNPSVIEIYVTRVRKLLQGSDIQIRTIRGLGYLLEQSK</sequence>
<feature type="domain" description="Response regulatory" evidence="6">
    <location>
        <begin position="2"/>
        <end position="116"/>
    </location>
</feature>
<keyword evidence="1" id="KW-0805">Transcription regulation</keyword>
<dbReference type="InterPro" id="IPR039420">
    <property type="entry name" value="WalR-like"/>
</dbReference>
<dbReference type="CDD" id="cd17624">
    <property type="entry name" value="REC_OmpR_PmrA-like"/>
    <property type="match status" value="1"/>
</dbReference>
<reference evidence="8 9" key="1">
    <citation type="submission" date="2016-10" db="EMBL/GenBank/DDBJ databases">
        <authorList>
            <person name="de Groot N.N."/>
        </authorList>
    </citation>
    <scope>NUCLEOTIDE SEQUENCE [LARGE SCALE GENOMIC DNA]</scope>
    <source>
        <strain evidence="8 9">DSM 22012</strain>
    </source>
</reference>
<dbReference type="OrthoDB" id="9802426at2"/>
<dbReference type="GO" id="GO:0000156">
    <property type="term" value="F:phosphorelay response regulator activity"/>
    <property type="evidence" value="ECO:0007669"/>
    <property type="project" value="TreeGrafter"/>
</dbReference>
<dbReference type="Pfam" id="PF00072">
    <property type="entry name" value="Response_reg"/>
    <property type="match status" value="1"/>
</dbReference>
<protein>
    <submittedName>
        <fullName evidence="8">Two component transcriptional regulator, winged helix family</fullName>
    </submittedName>
</protein>
<dbReference type="SUPFAM" id="SSF52172">
    <property type="entry name" value="CheY-like"/>
    <property type="match status" value="1"/>
</dbReference>
<dbReference type="GO" id="GO:0000976">
    <property type="term" value="F:transcription cis-regulatory region binding"/>
    <property type="evidence" value="ECO:0007669"/>
    <property type="project" value="TreeGrafter"/>
</dbReference>
<dbReference type="SMART" id="SM00862">
    <property type="entry name" value="Trans_reg_C"/>
    <property type="match status" value="1"/>
</dbReference>
<evidence type="ECO:0000256" key="1">
    <source>
        <dbReference type="ARBA" id="ARBA00023015"/>
    </source>
</evidence>
<dbReference type="PROSITE" id="PS50110">
    <property type="entry name" value="RESPONSE_REGULATORY"/>
    <property type="match status" value="1"/>
</dbReference>
<proteinExistence type="predicted"/>
<keyword evidence="9" id="KW-1185">Reference proteome</keyword>
<dbReference type="Gene3D" id="1.10.10.10">
    <property type="entry name" value="Winged helix-like DNA-binding domain superfamily/Winged helix DNA-binding domain"/>
    <property type="match status" value="1"/>
</dbReference>
<keyword evidence="3" id="KW-0804">Transcription</keyword>
<evidence type="ECO:0000313" key="9">
    <source>
        <dbReference type="Proteomes" id="UP000236745"/>
    </source>
</evidence>
<name>A0A1H5WYD8_9GAMM</name>
<dbReference type="InterPro" id="IPR011006">
    <property type="entry name" value="CheY-like_superfamily"/>
</dbReference>
<dbReference type="InterPro" id="IPR001867">
    <property type="entry name" value="OmpR/PhoB-type_DNA-bd"/>
</dbReference>
<feature type="DNA-binding region" description="OmpR/PhoB-type" evidence="5">
    <location>
        <begin position="124"/>
        <end position="220"/>
    </location>
</feature>
<evidence type="ECO:0000256" key="3">
    <source>
        <dbReference type="ARBA" id="ARBA00023163"/>
    </source>
</evidence>
<dbReference type="RefSeq" id="WP_104002117.1">
    <property type="nucleotide sequence ID" value="NZ_FNVQ01000001.1"/>
</dbReference>
<organism evidence="8 9">
    <name type="scientific">Marinobacterium lutimaris</name>
    <dbReference type="NCBI Taxonomy" id="568106"/>
    <lineage>
        <taxon>Bacteria</taxon>
        <taxon>Pseudomonadati</taxon>
        <taxon>Pseudomonadota</taxon>
        <taxon>Gammaproteobacteria</taxon>
        <taxon>Oceanospirillales</taxon>
        <taxon>Oceanospirillaceae</taxon>
        <taxon>Marinobacterium</taxon>
    </lineage>
</organism>
<dbReference type="CDD" id="cd00383">
    <property type="entry name" value="trans_reg_C"/>
    <property type="match status" value="1"/>
</dbReference>
<evidence type="ECO:0000259" key="7">
    <source>
        <dbReference type="PROSITE" id="PS51755"/>
    </source>
</evidence>
<gene>
    <name evidence="8" type="ORF">SAMN05444390_1011195</name>
</gene>
<dbReference type="InterPro" id="IPR001789">
    <property type="entry name" value="Sig_transdc_resp-reg_receiver"/>
</dbReference>
<evidence type="ECO:0000256" key="4">
    <source>
        <dbReference type="PROSITE-ProRule" id="PRU00169"/>
    </source>
</evidence>
<accession>A0A1H5WYD8</accession>
<dbReference type="EMBL" id="FNVQ01000001">
    <property type="protein sequence ID" value="SEG04037.1"/>
    <property type="molecule type" value="Genomic_DNA"/>
</dbReference>
<feature type="domain" description="OmpR/PhoB-type" evidence="7">
    <location>
        <begin position="124"/>
        <end position="220"/>
    </location>
</feature>
<evidence type="ECO:0000259" key="6">
    <source>
        <dbReference type="PROSITE" id="PS50110"/>
    </source>
</evidence>
<dbReference type="GO" id="GO:0006355">
    <property type="term" value="P:regulation of DNA-templated transcription"/>
    <property type="evidence" value="ECO:0007669"/>
    <property type="project" value="InterPro"/>
</dbReference>
<feature type="modified residue" description="4-aspartylphosphate" evidence="4">
    <location>
        <position position="51"/>
    </location>
</feature>
<dbReference type="SMART" id="SM00448">
    <property type="entry name" value="REC"/>
    <property type="match status" value="1"/>
</dbReference>
<evidence type="ECO:0000256" key="2">
    <source>
        <dbReference type="ARBA" id="ARBA00023125"/>
    </source>
</evidence>
<dbReference type="InterPro" id="IPR036388">
    <property type="entry name" value="WH-like_DNA-bd_sf"/>
</dbReference>
<evidence type="ECO:0000256" key="5">
    <source>
        <dbReference type="PROSITE-ProRule" id="PRU01091"/>
    </source>
</evidence>
<dbReference type="AlphaFoldDB" id="A0A1H5WYD8"/>
<dbReference type="PANTHER" id="PTHR48111:SF67">
    <property type="entry name" value="TRANSCRIPTIONAL REGULATORY PROTEIN TCTD"/>
    <property type="match status" value="1"/>
</dbReference>
<dbReference type="Gene3D" id="3.40.50.2300">
    <property type="match status" value="1"/>
</dbReference>
<dbReference type="PROSITE" id="PS51755">
    <property type="entry name" value="OMPR_PHOB"/>
    <property type="match status" value="1"/>
</dbReference>
<keyword evidence="2 5" id="KW-0238">DNA-binding</keyword>
<dbReference type="Gene3D" id="6.10.250.690">
    <property type="match status" value="1"/>
</dbReference>
<dbReference type="GO" id="GO:0032993">
    <property type="term" value="C:protein-DNA complex"/>
    <property type="evidence" value="ECO:0007669"/>
    <property type="project" value="TreeGrafter"/>
</dbReference>
<dbReference type="PANTHER" id="PTHR48111">
    <property type="entry name" value="REGULATOR OF RPOS"/>
    <property type="match status" value="1"/>
</dbReference>
<keyword evidence="4" id="KW-0597">Phosphoprotein</keyword>
<dbReference type="GO" id="GO:0005829">
    <property type="term" value="C:cytosol"/>
    <property type="evidence" value="ECO:0007669"/>
    <property type="project" value="TreeGrafter"/>
</dbReference>
<dbReference type="Proteomes" id="UP000236745">
    <property type="component" value="Unassembled WGS sequence"/>
</dbReference>